<dbReference type="Pfam" id="PF01618">
    <property type="entry name" value="MotA_ExbB"/>
    <property type="match status" value="1"/>
</dbReference>
<protein>
    <submittedName>
        <fullName evidence="9">Cell division and transport-associated protein TolQ</fullName>
    </submittedName>
</protein>
<keyword evidence="9" id="KW-0131">Cell cycle</keyword>
<feature type="transmembrane region" description="Helical" evidence="7">
    <location>
        <begin position="122"/>
        <end position="147"/>
    </location>
</feature>
<proteinExistence type="inferred from homology"/>
<accession>A0A239A5R1</accession>
<keyword evidence="6" id="KW-0653">Protein transport</keyword>
<keyword evidence="6" id="KW-0813">Transport</keyword>
<dbReference type="GO" id="GO:0017038">
    <property type="term" value="P:protein import"/>
    <property type="evidence" value="ECO:0007669"/>
    <property type="project" value="TreeGrafter"/>
</dbReference>
<evidence type="ECO:0000256" key="2">
    <source>
        <dbReference type="ARBA" id="ARBA00022475"/>
    </source>
</evidence>
<sequence length="222" mass="23835">MPPIELSLGWIFSQATGVVQGVLVVLILCSAVCWGIIVEKVSLLLRYRRQVREFNARIKSGAFVLSELKGEGLPGLVLAQGRAEWDAPRAGESDIDRRDRTERAMRDALSEELMRVEARLPYLATIGSAAPFIGLFGTVWGIMHSFISIAQTNDTSLAVVAPGIAESLFTTAAGLAAAIPASVAYNKIASDFRGLSRRLSLTIATVVRRAPAAPSEDSHEAS</sequence>
<name>A0A239A5R1_9BACT</name>
<organism evidence="9 10">
    <name type="scientific">Humidesulfovibrio mexicanus</name>
    <dbReference type="NCBI Taxonomy" id="147047"/>
    <lineage>
        <taxon>Bacteria</taxon>
        <taxon>Pseudomonadati</taxon>
        <taxon>Thermodesulfobacteriota</taxon>
        <taxon>Desulfovibrionia</taxon>
        <taxon>Desulfovibrionales</taxon>
        <taxon>Desulfovibrionaceae</taxon>
        <taxon>Humidesulfovibrio</taxon>
    </lineage>
</organism>
<dbReference type="PANTHER" id="PTHR30625:SF3">
    <property type="entry name" value="TOL-PAL SYSTEM PROTEIN TOLQ"/>
    <property type="match status" value="1"/>
</dbReference>
<dbReference type="GO" id="GO:0005886">
    <property type="term" value="C:plasma membrane"/>
    <property type="evidence" value="ECO:0007669"/>
    <property type="project" value="UniProtKB-SubCell"/>
</dbReference>
<dbReference type="Proteomes" id="UP000198324">
    <property type="component" value="Unassembled WGS sequence"/>
</dbReference>
<dbReference type="InterPro" id="IPR050790">
    <property type="entry name" value="ExbB/TolQ_transport"/>
</dbReference>
<evidence type="ECO:0000313" key="10">
    <source>
        <dbReference type="Proteomes" id="UP000198324"/>
    </source>
</evidence>
<keyword evidence="9" id="KW-0132">Cell division</keyword>
<keyword evidence="10" id="KW-1185">Reference proteome</keyword>
<dbReference type="InterPro" id="IPR002898">
    <property type="entry name" value="MotA_ExbB_proton_chnl"/>
</dbReference>
<evidence type="ECO:0000313" key="9">
    <source>
        <dbReference type="EMBL" id="SNR90996.1"/>
    </source>
</evidence>
<comment type="subcellular location">
    <subcellularLocation>
        <location evidence="1">Cell membrane</location>
        <topology evidence="1">Multi-pass membrane protein</topology>
    </subcellularLocation>
    <subcellularLocation>
        <location evidence="6">Membrane</location>
        <topology evidence="6">Multi-pass membrane protein</topology>
    </subcellularLocation>
</comment>
<feature type="transmembrane region" description="Helical" evidence="7">
    <location>
        <begin position="167"/>
        <end position="188"/>
    </location>
</feature>
<dbReference type="AlphaFoldDB" id="A0A239A5R1"/>
<keyword evidence="5 7" id="KW-0472">Membrane</keyword>
<reference evidence="9 10" key="1">
    <citation type="submission" date="2017-06" db="EMBL/GenBank/DDBJ databases">
        <authorList>
            <person name="Kim H.J."/>
            <person name="Triplett B.A."/>
        </authorList>
    </citation>
    <scope>NUCLEOTIDE SEQUENCE [LARGE SCALE GENOMIC DNA]</scope>
    <source>
        <strain evidence="9 10">DSM 13116</strain>
    </source>
</reference>
<evidence type="ECO:0000256" key="7">
    <source>
        <dbReference type="SAM" id="Phobius"/>
    </source>
</evidence>
<keyword evidence="4 7" id="KW-1133">Transmembrane helix</keyword>
<evidence type="ECO:0000256" key="3">
    <source>
        <dbReference type="ARBA" id="ARBA00022692"/>
    </source>
</evidence>
<dbReference type="EMBL" id="FZOC01000003">
    <property type="protein sequence ID" value="SNR90996.1"/>
    <property type="molecule type" value="Genomic_DNA"/>
</dbReference>
<dbReference type="GO" id="GO:0051301">
    <property type="term" value="P:cell division"/>
    <property type="evidence" value="ECO:0007669"/>
    <property type="project" value="UniProtKB-KW"/>
</dbReference>
<keyword evidence="2" id="KW-1003">Cell membrane</keyword>
<evidence type="ECO:0000259" key="8">
    <source>
        <dbReference type="Pfam" id="PF01618"/>
    </source>
</evidence>
<keyword evidence="3 7" id="KW-0812">Transmembrane</keyword>
<comment type="similarity">
    <text evidence="6">Belongs to the exbB/tolQ family.</text>
</comment>
<evidence type="ECO:0000256" key="6">
    <source>
        <dbReference type="RuleBase" id="RU004057"/>
    </source>
</evidence>
<dbReference type="OrthoDB" id="9805133at2"/>
<gene>
    <name evidence="9" type="ORF">SAMN04488503_1857</name>
</gene>
<feature type="domain" description="MotA/TolQ/ExbB proton channel" evidence="8">
    <location>
        <begin position="94"/>
        <end position="198"/>
    </location>
</feature>
<dbReference type="PANTHER" id="PTHR30625">
    <property type="entry name" value="PROTEIN TOLQ"/>
    <property type="match status" value="1"/>
</dbReference>
<evidence type="ECO:0000256" key="4">
    <source>
        <dbReference type="ARBA" id="ARBA00022989"/>
    </source>
</evidence>
<feature type="transmembrane region" description="Helical" evidence="7">
    <location>
        <begin position="12"/>
        <end position="38"/>
    </location>
</feature>
<evidence type="ECO:0000256" key="5">
    <source>
        <dbReference type="ARBA" id="ARBA00023136"/>
    </source>
</evidence>
<evidence type="ECO:0000256" key="1">
    <source>
        <dbReference type="ARBA" id="ARBA00004651"/>
    </source>
</evidence>